<evidence type="ECO:0000313" key="2">
    <source>
        <dbReference type="Proteomes" id="UP001344251"/>
    </source>
</evidence>
<sequence length="345" mass="37768">MITVTKNETSPAPHPVDVDIEDIEELVASWEELAFKYDYGQNSAYDRRVLDCAARLAADPGGSLAYVWVFGMVVAGRYLNWLPGDGVKEAALRALRTAEAALSAPGCAHASHPYEIHDEEEDEELAGWLVPLLDESEEWYEDWSRDQWRCPCNAAGFARIALDALDPGSVTNVPPRLPQEAHDTLDSLSAFLEGYPQCGTDVEAEIEEQGWALKAAEAPDDRSGRIMVVRAVAWYAASGVVRRKAVLDGLISALEKALSHYDAGTCPHGDDEHPVLPDTAPAAAAIGIELSYPGGRALYERRRAENDKCSASLELLLCPGFIVEIGQESLTLLRERRDRFFGPCS</sequence>
<evidence type="ECO:0008006" key="3">
    <source>
        <dbReference type="Google" id="ProtNLM"/>
    </source>
</evidence>
<keyword evidence="2" id="KW-1185">Reference proteome</keyword>
<dbReference type="RefSeq" id="WP_326623082.1">
    <property type="nucleotide sequence ID" value="NZ_CP109106.1"/>
</dbReference>
<organism evidence="1 2">
    <name type="scientific">Streptomyces decoyicus</name>
    <dbReference type="NCBI Taxonomy" id="249567"/>
    <lineage>
        <taxon>Bacteria</taxon>
        <taxon>Bacillati</taxon>
        <taxon>Actinomycetota</taxon>
        <taxon>Actinomycetes</taxon>
        <taxon>Kitasatosporales</taxon>
        <taxon>Streptomycetaceae</taxon>
        <taxon>Streptomyces</taxon>
    </lineage>
</organism>
<reference evidence="1 2" key="1">
    <citation type="submission" date="2022-10" db="EMBL/GenBank/DDBJ databases">
        <title>The complete genomes of actinobacterial strains from the NBC collection.</title>
        <authorList>
            <person name="Joergensen T.S."/>
            <person name="Alvarez Arevalo M."/>
            <person name="Sterndorff E.B."/>
            <person name="Faurdal D."/>
            <person name="Vuksanovic O."/>
            <person name="Mourched A.-S."/>
            <person name="Charusanti P."/>
            <person name="Shaw S."/>
            <person name="Blin K."/>
            <person name="Weber T."/>
        </authorList>
    </citation>
    <scope>NUCLEOTIDE SEQUENCE [LARGE SCALE GENOMIC DNA]</scope>
    <source>
        <strain evidence="1 2">NBC 01774</strain>
    </source>
</reference>
<gene>
    <name evidence="1" type="ORF">OG863_39160</name>
</gene>
<name>A0ABZ1FSL6_9ACTN</name>
<protein>
    <recommendedName>
        <fullName evidence="3">DUF4274 domain-containing protein</fullName>
    </recommendedName>
</protein>
<evidence type="ECO:0000313" key="1">
    <source>
        <dbReference type="EMBL" id="WSB73483.1"/>
    </source>
</evidence>
<proteinExistence type="predicted"/>
<dbReference type="Proteomes" id="UP001344251">
    <property type="component" value="Chromosome"/>
</dbReference>
<dbReference type="EMBL" id="CP109106">
    <property type="protein sequence ID" value="WSB73483.1"/>
    <property type="molecule type" value="Genomic_DNA"/>
</dbReference>
<accession>A0ABZ1FSL6</accession>